<accession>A0A0D1LF57</accession>
<evidence type="ECO:0008006" key="4">
    <source>
        <dbReference type="Google" id="ProtNLM"/>
    </source>
</evidence>
<proteinExistence type="predicted"/>
<sequence>MLQLADTQLREFKLDWDAEVDVLCIGAGIGGLATAIAAVDAAADVMVTGALLRADDGRWVRDNEVRCATLGAVLDARIDAFGVPRGVADEEPEPESDEAGEVHPAEPVADQQLDVTGVYFAAVTAEVDADVSAQPSNGRSVPTRAVRELTESEAHSRSIETFFGAGLLDWARVCLDSATGALYSTVRGWTAETLRDSSGTTLRLSSLGPIEWNAGDGLDELFDWLAAAAAERDIAVSSDSTLEALLFEDRRIIGAELNTPDGLYFVRARHGVVISPDFTNVGAPAENAAPPAGAFEVCIVGHPASRFARVELVAR</sequence>
<gene>
    <name evidence="2" type="ORF">TL10_23725</name>
</gene>
<feature type="region of interest" description="Disordered" evidence="1">
    <location>
        <begin position="86"/>
        <end position="108"/>
    </location>
</feature>
<evidence type="ECO:0000256" key="1">
    <source>
        <dbReference type="SAM" id="MobiDB-lite"/>
    </source>
</evidence>
<evidence type="ECO:0000313" key="3">
    <source>
        <dbReference type="Proteomes" id="UP000032221"/>
    </source>
</evidence>
<dbReference type="SUPFAM" id="SSF51905">
    <property type="entry name" value="FAD/NAD(P)-binding domain"/>
    <property type="match status" value="1"/>
</dbReference>
<dbReference type="EMBL" id="JXST01000041">
    <property type="protein sequence ID" value="KIU14576.1"/>
    <property type="molecule type" value="Genomic_DNA"/>
</dbReference>
<keyword evidence="3" id="KW-1185">Reference proteome</keyword>
<name>A0A0D1LF57_9MYCO</name>
<dbReference type="Gene3D" id="3.50.50.60">
    <property type="entry name" value="FAD/NAD(P)-binding domain"/>
    <property type="match status" value="2"/>
</dbReference>
<dbReference type="Proteomes" id="UP000032221">
    <property type="component" value="Unassembled WGS sequence"/>
</dbReference>
<dbReference type="InterPro" id="IPR036188">
    <property type="entry name" value="FAD/NAD-bd_sf"/>
</dbReference>
<dbReference type="AlphaFoldDB" id="A0A0D1LF57"/>
<organism evidence="2 3">
    <name type="scientific">Mycolicibacterium llatzerense</name>
    <dbReference type="NCBI Taxonomy" id="280871"/>
    <lineage>
        <taxon>Bacteria</taxon>
        <taxon>Bacillati</taxon>
        <taxon>Actinomycetota</taxon>
        <taxon>Actinomycetes</taxon>
        <taxon>Mycobacteriales</taxon>
        <taxon>Mycobacteriaceae</taxon>
        <taxon>Mycolicibacterium</taxon>
    </lineage>
</organism>
<reference evidence="2 3" key="1">
    <citation type="submission" date="2015-01" db="EMBL/GenBank/DDBJ databases">
        <title>Genome sequence of Mycobacterium llatzerense and Mycobacterium immunogenum recovered from brain abscess.</title>
        <authorList>
            <person name="Greninger A.L."/>
            <person name="Langelier C."/>
            <person name="Cunningham G."/>
            <person name="Chiu C.Y."/>
            <person name="Miller S."/>
        </authorList>
    </citation>
    <scope>NUCLEOTIDE SEQUENCE [LARGE SCALE GENOMIC DNA]</scope>
    <source>
        <strain evidence="2 3">CLUC14</strain>
    </source>
</reference>
<evidence type="ECO:0000313" key="2">
    <source>
        <dbReference type="EMBL" id="KIU14576.1"/>
    </source>
</evidence>
<protein>
    <recommendedName>
        <fullName evidence="4">FAD-dependent oxidoreductase 2 FAD binding domain-containing protein</fullName>
    </recommendedName>
</protein>
<dbReference type="PATRIC" id="fig|280871.6.peg.4911"/>
<feature type="compositionally biased region" description="Acidic residues" evidence="1">
    <location>
        <begin position="89"/>
        <end position="99"/>
    </location>
</feature>
<comment type="caution">
    <text evidence="2">The sequence shown here is derived from an EMBL/GenBank/DDBJ whole genome shotgun (WGS) entry which is preliminary data.</text>
</comment>